<gene>
    <name evidence="3" type="ORF">DJ018_08705</name>
</gene>
<name>A0A328AUX5_9CAUL</name>
<dbReference type="EMBL" id="QFYR01000001">
    <property type="protein sequence ID" value="RAK57971.1"/>
    <property type="molecule type" value="Genomic_DNA"/>
</dbReference>
<protein>
    <submittedName>
        <fullName evidence="3">Uncharacterized protein</fullName>
    </submittedName>
</protein>
<dbReference type="AlphaFoldDB" id="A0A328AUX5"/>
<dbReference type="RefSeq" id="WP_111514421.1">
    <property type="nucleotide sequence ID" value="NZ_QFYR01000001.1"/>
</dbReference>
<dbReference type="Proteomes" id="UP000249725">
    <property type="component" value="Unassembled WGS sequence"/>
</dbReference>
<evidence type="ECO:0000256" key="2">
    <source>
        <dbReference type="SAM" id="Phobius"/>
    </source>
</evidence>
<evidence type="ECO:0000313" key="3">
    <source>
        <dbReference type="EMBL" id="RAK57971.1"/>
    </source>
</evidence>
<feature type="transmembrane region" description="Helical" evidence="2">
    <location>
        <begin position="6"/>
        <end position="27"/>
    </location>
</feature>
<proteinExistence type="predicted"/>
<feature type="region of interest" description="Disordered" evidence="1">
    <location>
        <begin position="33"/>
        <end position="60"/>
    </location>
</feature>
<accession>A0A328AUX5</accession>
<evidence type="ECO:0000313" key="4">
    <source>
        <dbReference type="Proteomes" id="UP000249725"/>
    </source>
</evidence>
<keyword evidence="2" id="KW-1133">Transmembrane helix</keyword>
<organism evidence="3 4">
    <name type="scientific">Phenylobacterium deserti</name>
    <dbReference type="NCBI Taxonomy" id="1914756"/>
    <lineage>
        <taxon>Bacteria</taxon>
        <taxon>Pseudomonadati</taxon>
        <taxon>Pseudomonadota</taxon>
        <taxon>Alphaproteobacteria</taxon>
        <taxon>Caulobacterales</taxon>
        <taxon>Caulobacteraceae</taxon>
        <taxon>Phenylobacterium</taxon>
    </lineage>
</organism>
<reference evidence="4" key="1">
    <citation type="submission" date="2018-05" db="EMBL/GenBank/DDBJ databases">
        <authorList>
            <person name="Li X."/>
        </authorList>
    </citation>
    <scope>NUCLEOTIDE SEQUENCE [LARGE SCALE GENOMIC DNA]</scope>
    <source>
        <strain evidence="4">YIM 73061</strain>
    </source>
</reference>
<evidence type="ECO:0000256" key="1">
    <source>
        <dbReference type="SAM" id="MobiDB-lite"/>
    </source>
</evidence>
<keyword evidence="2" id="KW-0812">Transmembrane</keyword>
<sequence length="60" mass="6269">MGSTPYAWLFAAGAALVAASLVVTAVLQPSHRGQTYVPGEVQPDGTVSKGRFEQRTPAQP</sequence>
<keyword evidence="2" id="KW-0472">Membrane</keyword>
<comment type="caution">
    <text evidence="3">The sequence shown here is derived from an EMBL/GenBank/DDBJ whole genome shotgun (WGS) entry which is preliminary data.</text>
</comment>
<keyword evidence="4" id="KW-1185">Reference proteome</keyword>